<dbReference type="Gene3D" id="3.30.450.40">
    <property type="match status" value="3"/>
</dbReference>
<dbReference type="SUPFAM" id="SSF55781">
    <property type="entry name" value="GAF domain-like"/>
    <property type="match status" value="3"/>
</dbReference>
<geneLocation type="plasmid" evidence="11">
    <name>pdfi1</name>
</geneLocation>
<dbReference type="InterPro" id="IPR013655">
    <property type="entry name" value="PAS_fold_3"/>
</dbReference>
<evidence type="ECO:0000259" key="8">
    <source>
        <dbReference type="PROSITE" id="PS50112"/>
    </source>
</evidence>
<dbReference type="GO" id="GO:0000155">
    <property type="term" value="F:phosphorelay sensor kinase activity"/>
    <property type="evidence" value="ECO:0007669"/>
    <property type="project" value="InterPro"/>
</dbReference>
<accession>A0A221T0I1</accession>
<feature type="coiled-coil region" evidence="6">
    <location>
        <begin position="660"/>
        <end position="691"/>
    </location>
</feature>
<dbReference type="Pfam" id="PF00512">
    <property type="entry name" value="HisKA"/>
    <property type="match status" value="1"/>
</dbReference>
<evidence type="ECO:0000256" key="4">
    <source>
        <dbReference type="ARBA" id="ARBA00022679"/>
    </source>
</evidence>
<dbReference type="CDD" id="cd00082">
    <property type="entry name" value="HisKA"/>
    <property type="match status" value="1"/>
</dbReference>
<dbReference type="InterPro" id="IPR003594">
    <property type="entry name" value="HATPase_dom"/>
</dbReference>
<dbReference type="SUPFAM" id="SSF47384">
    <property type="entry name" value="Homodimeric domain of signal transducing histidine kinase"/>
    <property type="match status" value="1"/>
</dbReference>
<dbReference type="Proteomes" id="UP000259030">
    <property type="component" value="Plasmid pDFI1"/>
</dbReference>
<feature type="domain" description="Histidine kinase" evidence="7">
    <location>
        <begin position="694"/>
        <end position="908"/>
    </location>
</feature>
<name>A0A221T0I1_9DEIO</name>
<feature type="domain" description="PAC" evidence="9">
    <location>
        <begin position="431"/>
        <end position="483"/>
    </location>
</feature>
<evidence type="ECO:0000313" key="10">
    <source>
        <dbReference type="EMBL" id="ASN82356.1"/>
    </source>
</evidence>
<feature type="domain" description="PAS" evidence="8">
    <location>
        <begin position="358"/>
        <end position="414"/>
    </location>
</feature>
<keyword evidence="4" id="KW-0808">Transferase</keyword>
<dbReference type="InterPro" id="IPR036097">
    <property type="entry name" value="HisK_dim/P_sf"/>
</dbReference>
<dbReference type="SUPFAM" id="SSF55874">
    <property type="entry name" value="ATPase domain of HSP90 chaperone/DNA topoisomerase II/histidine kinase"/>
    <property type="match status" value="1"/>
</dbReference>
<dbReference type="EMBL" id="CP021082">
    <property type="protein sequence ID" value="ASN82356.1"/>
    <property type="molecule type" value="Genomic_DNA"/>
</dbReference>
<evidence type="ECO:0000256" key="5">
    <source>
        <dbReference type="ARBA" id="ARBA00022777"/>
    </source>
</evidence>
<dbReference type="SMART" id="SM00065">
    <property type="entry name" value="GAF"/>
    <property type="match status" value="3"/>
</dbReference>
<protein>
    <recommendedName>
        <fullName evidence="2">histidine kinase</fullName>
        <ecNumber evidence="2">2.7.13.3</ecNumber>
    </recommendedName>
</protein>
<dbReference type="InterPro" id="IPR052162">
    <property type="entry name" value="Sensor_kinase/Photoreceptor"/>
</dbReference>
<dbReference type="AlphaFoldDB" id="A0A221T0I1"/>
<evidence type="ECO:0000259" key="7">
    <source>
        <dbReference type="PROSITE" id="PS50109"/>
    </source>
</evidence>
<dbReference type="Gene3D" id="1.10.287.130">
    <property type="match status" value="1"/>
</dbReference>
<keyword evidence="6" id="KW-0175">Coiled coil</keyword>
<proteinExistence type="predicted"/>
<dbReference type="Pfam" id="PF02518">
    <property type="entry name" value="HATPase_c"/>
    <property type="match status" value="1"/>
</dbReference>
<evidence type="ECO:0000313" key="11">
    <source>
        <dbReference type="Proteomes" id="UP000259030"/>
    </source>
</evidence>
<dbReference type="PROSITE" id="PS50109">
    <property type="entry name" value="HIS_KIN"/>
    <property type="match status" value="1"/>
</dbReference>
<comment type="catalytic activity">
    <reaction evidence="1">
        <text>ATP + protein L-histidine = ADP + protein N-phospho-L-histidine.</text>
        <dbReference type="EC" id="2.7.13.3"/>
    </reaction>
</comment>
<dbReference type="Pfam" id="PF13185">
    <property type="entry name" value="GAF_2"/>
    <property type="match status" value="2"/>
</dbReference>
<dbReference type="Gene3D" id="3.30.450.20">
    <property type="entry name" value="PAS domain"/>
    <property type="match status" value="1"/>
</dbReference>
<evidence type="ECO:0000256" key="2">
    <source>
        <dbReference type="ARBA" id="ARBA00012438"/>
    </source>
</evidence>
<organism evidence="10 11">
    <name type="scientific">Deinococcus ficus</name>
    <dbReference type="NCBI Taxonomy" id="317577"/>
    <lineage>
        <taxon>Bacteria</taxon>
        <taxon>Thermotogati</taxon>
        <taxon>Deinococcota</taxon>
        <taxon>Deinococci</taxon>
        <taxon>Deinococcales</taxon>
        <taxon>Deinococcaceae</taxon>
        <taxon>Deinococcus</taxon>
    </lineage>
</organism>
<dbReference type="InterPro" id="IPR035965">
    <property type="entry name" value="PAS-like_dom_sf"/>
</dbReference>
<dbReference type="KEGG" id="dfc:DFI_14290"/>
<dbReference type="InterPro" id="IPR004358">
    <property type="entry name" value="Sig_transdc_His_kin-like_C"/>
</dbReference>
<keyword evidence="5" id="KW-0418">Kinase</keyword>
<dbReference type="InterPro" id="IPR005467">
    <property type="entry name" value="His_kinase_dom"/>
</dbReference>
<dbReference type="RefSeq" id="WP_027463649.1">
    <property type="nucleotide sequence ID" value="NZ_CP021082.1"/>
</dbReference>
<dbReference type="PROSITE" id="PS50113">
    <property type="entry name" value="PAC"/>
    <property type="match status" value="1"/>
</dbReference>
<dbReference type="SMART" id="SM00091">
    <property type="entry name" value="PAS"/>
    <property type="match status" value="1"/>
</dbReference>
<dbReference type="Pfam" id="PF01590">
    <property type="entry name" value="GAF"/>
    <property type="match status" value="1"/>
</dbReference>
<dbReference type="FunFam" id="3.30.565.10:FF:000006">
    <property type="entry name" value="Sensor histidine kinase WalK"/>
    <property type="match status" value="1"/>
</dbReference>
<keyword evidence="3" id="KW-0597">Phosphoprotein</keyword>
<keyword evidence="10" id="KW-0614">Plasmid</keyword>
<dbReference type="InterPro" id="IPR036890">
    <property type="entry name" value="HATPase_C_sf"/>
</dbReference>
<dbReference type="NCBIfam" id="TIGR00229">
    <property type="entry name" value="sensory_box"/>
    <property type="match status" value="1"/>
</dbReference>
<dbReference type="Gene3D" id="3.30.565.10">
    <property type="entry name" value="Histidine kinase-like ATPase, C-terminal domain"/>
    <property type="match status" value="1"/>
</dbReference>
<dbReference type="SMART" id="SM00086">
    <property type="entry name" value="PAC"/>
    <property type="match status" value="1"/>
</dbReference>
<dbReference type="PANTHER" id="PTHR43304:SF1">
    <property type="entry name" value="PAC DOMAIN-CONTAINING PROTEIN"/>
    <property type="match status" value="1"/>
</dbReference>
<dbReference type="EC" id="2.7.13.3" evidence="2"/>
<dbReference type="SUPFAM" id="SSF55785">
    <property type="entry name" value="PYP-like sensor domain (PAS domain)"/>
    <property type="match status" value="1"/>
</dbReference>
<dbReference type="PROSITE" id="PS50112">
    <property type="entry name" value="PAS"/>
    <property type="match status" value="1"/>
</dbReference>
<dbReference type="InterPro" id="IPR003018">
    <property type="entry name" value="GAF"/>
</dbReference>
<evidence type="ECO:0000256" key="6">
    <source>
        <dbReference type="SAM" id="Coils"/>
    </source>
</evidence>
<dbReference type="PRINTS" id="PR00344">
    <property type="entry name" value="BCTRLSENSOR"/>
</dbReference>
<dbReference type="InterPro" id="IPR000700">
    <property type="entry name" value="PAS-assoc_C"/>
</dbReference>
<evidence type="ECO:0000259" key="9">
    <source>
        <dbReference type="PROSITE" id="PS50113"/>
    </source>
</evidence>
<evidence type="ECO:0000256" key="1">
    <source>
        <dbReference type="ARBA" id="ARBA00000085"/>
    </source>
</evidence>
<dbReference type="InterPro" id="IPR029016">
    <property type="entry name" value="GAF-like_dom_sf"/>
</dbReference>
<evidence type="ECO:0000256" key="3">
    <source>
        <dbReference type="ARBA" id="ARBA00022553"/>
    </source>
</evidence>
<dbReference type="SMART" id="SM00388">
    <property type="entry name" value="HisKA"/>
    <property type="match status" value="1"/>
</dbReference>
<dbReference type="STRING" id="317577.GCA_000419625_02813"/>
<reference evidence="10 11" key="1">
    <citation type="submission" date="2017-05" db="EMBL/GenBank/DDBJ databases">
        <title>The complete genome sequence of Deinococcus ficus isolated from the rhizosphere of the Ficus religiosa L. in Taiwan.</title>
        <authorList>
            <person name="Wu K.-M."/>
            <person name="Liao T.-L."/>
            <person name="Liu Y.-M."/>
            <person name="Young C.-C."/>
            <person name="Tsai S.-F."/>
        </authorList>
    </citation>
    <scope>NUCLEOTIDE SEQUENCE [LARGE SCALE GENOMIC DNA]</scope>
    <source>
        <strain evidence="10 11">CC-FR2-10</strain>
        <plasmid evidence="11">pdfi1</plasmid>
    </source>
</reference>
<dbReference type="PANTHER" id="PTHR43304">
    <property type="entry name" value="PHYTOCHROME-LIKE PROTEIN CPH1"/>
    <property type="match status" value="1"/>
</dbReference>
<dbReference type="FunFam" id="3.30.450.20:FF:000099">
    <property type="entry name" value="Sensory box sensor histidine kinase"/>
    <property type="match status" value="1"/>
</dbReference>
<keyword evidence="11" id="KW-1185">Reference proteome</keyword>
<gene>
    <name evidence="10" type="ORF">DFI_14290</name>
</gene>
<dbReference type="CDD" id="cd00130">
    <property type="entry name" value="PAS"/>
    <property type="match status" value="1"/>
</dbReference>
<dbReference type="Pfam" id="PF08447">
    <property type="entry name" value="PAS_3"/>
    <property type="match status" value="1"/>
</dbReference>
<dbReference type="SMART" id="SM00387">
    <property type="entry name" value="HATPase_c"/>
    <property type="match status" value="1"/>
</dbReference>
<sequence length="912" mass="99279">MLNAQTGPAAGADSPLLTLNRLLATALTAGDVKRVILEHAIPASGACAGSLIKVVDADTLVMVGSHGYQVPLTEVWQQFPADRGFAVADAIARQAPVFASAQDIERDYPAMHGLLQPETRAVAVLPLVARGQVLSAVTLSFTHEDAISPERQQFLQALFEDCALALCRGRQYDDEHYARERAQLLSLASEVLAASLDVPATLDHLTRLAIEHVADWCVVYLPDGDGRMWPEAVAHQDPGKIDLLRWYIGRYQEDPERPGSNGWIMRTGEPVLVPVVPEAAIDALPEEAQREAIRSMGLHSVISVPLPSPQGPIGVLGLASSHLGRAYGADDLQLAQELAKRASAALLNATQHQASVRSEERYRSLVDATTQTVWTADVKGELHGEQPGWVALTGQTPEQFHGVGWAERIHPDDRGRSVRAWLAATEQRAVYELQHRIRVRSGEYRTFHSRAVPVLEAGGQVREWVGVSTDITAQIEAEQALRAMNATLEEKVAVRTQHLHAARRQAEVLALLGDALQRSTSPEEVARITLETIGKELGASCMIVAPVADHALLPRTTWGDPPPLVSRQLAQPALRLEDTPILKSVVDQGEAIYLDSYAEDARSVPGLEEYALAVEPILTQGGEVKGGLVAWRPAQAGAWTPGQQDLLRRAAQTMALALQRTEIAAELQRQRDELEAANASLKRSNAELERFAFVASHDLQEPLRTITSFTQLLDRRYGTQLDDSGRRYLGFVVSGAGRMKGLIDDLLVFSRLNTVQDPLRPLFAGDAVQGALSGLQGLIETTGARVHVHPLPEVAGDLRELTQVFQNLIGNGIKFHRPDVTPEISISAEADGGDWLFRVQDNGIGIEAGYLDRVFGMFQRLHTREEYEGTGLGLSIVRKVIERHGGRVWLESEVGSGTTVKFTLRSAGAVPG</sequence>
<dbReference type="InterPro" id="IPR000014">
    <property type="entry name" value="PAS"/>
</dbReference>
<dbReference type="InterPro" id="IPR003661">
    <property type="entry name" value="HisK_dim/P_dom"/>
</dbReference>
<dbReference type="InterPro" id="IPR001610">
    <property type="entry name" value="PAC"/>
</dbReference>